<keyword evidence="3" id="KW-1185">Reference proteome</keyword>
<evidence type="ECO:0000313" key="3">
    <source>
        <dbReference type="Proteomes" id="UP000030762"/>
    </source>
</evidence>
<dbReference type="OrthoDB" id="78977at2759"/>
<accession>T0RB39</accession>
<feature type="transmembrane region" description="Helical" evidence="1">
    <location>
        <begin position="22"/>
        <end position="45"/>
    </location>
</feature>
<dbReference type="EMBL" id="JH767222">
    <property type="protein sequence ID" value="EQC26772.1"/>
    <property type="molecule type" value="Genomic_DNA"/>
</dbReference>
<dbReference type="RefSeq" id="XP_008619815.1">
    <property type="nucleotide sequence ID" value="XM_008621593.1"/>
</dbReference>
<evidence type="ECO:0000313" key="2">
    <source>
        <dbReference type="EMBL" id="EQC26772.1"/>
    </source>
</evidence>
<gene>
    <name evidence="2" type="ORF">SDRG_15422</name>
</gene>
<reference evidence="2 3" key="1">
    <citation type="submission" date="2012-04" db="EMBL/GenBank/DDBJ databases">
        <title>The Genome Sequence of Saprolegnia declina VS20.</title>
        <authorList>
            <consortium name="The Broad Institute Genome Sequencing Platform"/>
            <person name="Russ C."/>
            <person name="Nusbaum C."/>
            <person name="Tyler B."/>
            <person name="van West P."/>
            <person name="Dieguez-Uribeondo J."/>
            <person name="de Bruijn I."/>
            <person name="Tripathy S."/>
            <person name="Jiang R."/>
            <person name="Young S.K."/>
            <person name="Zeng Q."/>
            <person name="Gargeya S."/>
            <person name="Fitzgerald M."/>
            <person name="Haas B."/>
            <person name="Abouelleil A."/>
            <person name="Alvarado L."/>
            <person name="Arachchi H.M."/>
            <person name="Berlin A."/>
            <person name="Chapman S.B."/>
            <person name="Goldberg J."/>
            <person name="Griggs A."/>
            <person name="Gujja S."/>
            <person name="Hansen M."/>
            <person name="Howarth C."/>
            <person name="Imamovic A."/>
            <person name="Larimer J."/>
            <person name="McCowen C."/>
            <person name="Montmayeur A."/>
            <person name="Murphy C."/>
            <person name="Neiman D."/>
            <person name="Pearson M."/>
            <person name="Priest M."/>
            <person name="Roberts A."/>
            <person name="Saif S."/>
            <person name="Shea T."/>
            <person name="Sisk P."/>
            <person name="Sykes S."/>
            <person name="Wortman J."/>
            <person name="Nusbaum C."/>
            <person name="Birren B."/>
        </authorList>
    </citation>
    <scope>NUCLEOTIDE SEQUENCE [LARGE SCALE GENOMIC DNA]</scope>
    <source>
        <strain evidence="2 3">VS20</strain>
    </source>
</reference>
<sequence length="215" mass="23648">MPSRVAPATAVTEDSALLRCRLLVVAGLVYLVTSLGVGLWYLALLSPSLANDLWWAGFTPTGDEALLIDLVNAQLALVATSTLNIYAADATMHKRYNMSTATTTVSPTYARRVILTELTSIEYAVPQLRTLGASWSMRVNTQHCWVDFNQTFEIAHTEGRQQRCKDQFATNGAVYLEAILRNVIWTDFQAIWGGDGAPFTVAIHVDGARVDDDPR</sequence>
<dbReference type="AlphaFoldDB" id="T0RB39"/>
<dbReference type="InParanoid" id="T0RB39"/>
<keyword evidence="1" id="KW-0472">Membrane</keyword>
<organism evidence="2 3">
    <name type="scientific">Saprolegnia diclina (strain VS20)</name>
    <dbReference type="NCBI Taxonomy" id="1156394"/>
    <lineage>
        <taxon>Eukaryota</taxon>
        <taxon>Sar</taxon>
        <taxon>Stramenopiles</taxon>
        <taxon>Oomycota</taxon>
        <taxon>Saprolegniomycetes</taxon>
        <taxon>Saprolegniales</taxon>
        <taxon>Saprolegniaceae</taxon>
        <taxon>Saprolegnia</taxon>
    </lineage>
</organism>
<keyword evidence="1" id="KW-0812">Transmembrane</keyword>
<feature type="transmembrane region" description="Helical" evidence="1">
    <location>
        <begin position="65"/>
        <end position="88"/>
    </location>
</feature>
<protein>
    <submittedName>
        <fullName evidence="2">Uncharacterized protein</fullName>
    </submittedName>
</protein>
<name>T0RB39_SAPDV</name>
<dbReference type="VEuPathDB" id="FungiDB:SDRG_15422"/>
<evidence type="ECO:0000256" key="1">
    <source>
        <dbReference type="SAM" id="Phobius"/>
    </source>
</evidence>
<dbReference type="OMA" id="WSHYNAT"/>
<dbReference type="GeneID" id="19956149"/>
<keyword evidence="1" id="KW-1133">Transmembrane helix</keyword>
<dbReference type="Proteomes" id="UP000030762">
    <property type="component" value="Unassembled WGS sequence"/>
</dbReference>
<proteinExistence type="predicted"/>